<keyword evidence="1" id="KW-1133">Transmembrane helix</keyword>
<keyword evidence="3" id="KW-1185">Reference proteome</keyword>
<evidence type="ECO:0000256" key="1">
    <source>
        <dbReference type="SAM" id="Phobius"/>
    </source>
</evidence>
<evidence type="ECO:0000313" key="3">
    <source>
        <dbReference type="Proteomes" id="UP000077667"/>
    </source>
</evidence>
<organism evidence="2 3">
    <name type="scientific">Niabella ginsenosidivorans</name>
    <dbReference type="NCBI Taxonomy" id="1176587"/>
    <lineage>
        <taxon>Bacteria</taxon>
        <taxon>Pseudomonadati</taxon>
        <taxon>Bacteroidota</taxon>
        <taxon>Chitinophagia</taxon>
        <taxon>Chitinophagales</taxon>
        <taxon>Chitinophagaceae</taxon>
        <taxon>Niabella</taxon>
    </lineage>
</organism>
<feature type="transmembrane region" description="Helical" evidence="1">
    <location>
        <begin position="36"/>
        <end position="60"/>
    </location>
</feature>
<name>A0A1A9I475_9BACT</name>
<protein>
    <submittedName>
        <fullName evidence="2">Uncharacterized protein</fullName>
    </submittedName>
</protein>
<sequence length="81" mass="9195">MLLQGDVTGGCLAKQPHSARFFINTWQAFEGSNARFILLALIHFIDTLFFPAFNFGRLVWYITQSAFRQISSSLSAVIMTY</sequence>
<accession>A0A1A9I475</accession>
<dbReference type="KEGG" id="nia:A8C56_15060"/>
<dbReference type="EMBL" id="CP015772">
    <property type="protein sequence ID" value="ANH82115.1"/>
    <property type="molecule type" value="Genomic_DNA"/>
</dbReference>
<reference evidence="2 3" key="1">
    <citation type="submission" date="2016-05" db="EMBL/GenBank/DDBJ databases">
        <title>Niabella ginsenosidivorans BS26 whole genome sequencing.</title>
        <authorList>
            <person name="Im W.T."/>
            <person name="Siddiqi M.Z."/>
        </authorList>
    </citation>
    <scope>NUCLEOTIDE SEQUENCE [LARGE SCALE GENOMIC DNA]</scope>
    <source>
        <strain evidence="2 3">BS26</strain>
    </source>
</reference>
<gene>
    <name evidence="2" type="ORF">A8C56_15060</name>
</gene>
<dbReference type="AlphaFoldDB" id="A0A1A9I475"/>
<keyword evidence="1" id="KW-0812">Transmembrane</keyword>
<keyword evidence="1" id="KW-0472">Membrane</keyword>
<proteinExistence type="predicted"/>
<dbReference type="Proteomes" id="UP000077667">
    <property type="component" value="Chromosome"/>
</dbReference>
<evidence type="ECO:0000313" key="2">
    <source>
        <dbReference type="EMBL" id="ANH82115.1"/>
    </source>
</evidence>